<dbReference type="AlphaFoldDB" id="A0A0F9QKZ6"/>
<dbReference type="CDD" id="cd00085">
    <property type="entry name" value="HNHc"/>
    <property type="match status" value="1"/>
</dbReference>
<accession>A0A0F9QKZ6</accession>
<feature type="domain" description="HNH nuclease" evidence="1">
    <location>
        <begin position="60"/>
        <end position="101"/>
    </location>
</feature>
<dbReference type="InterPro" id="IPR003615">
    <property type="entry name" value="HNH_nuc"/>
</dbReference>
<dbReference type="EMBL" id="LAZR01003888">
    <property type="protein sequence ID" value="KKN13766.1"/>
    <property type="molecule type" value="Genomic_DNA"/>
</dbReference>
<dbReference type="Pfam" id="PF13392">
    <property type="entry name" value="HNH_3"/>
    <property type="match status" value="1"/>
</dbReference>
<comment type="caution">
    <text evidence="2">The sequence shown here is derived from an EMBL/GenBank/DDBJ whole genome shotgun (WGS) entry which is preliminary data.</text>
</comment>
<proteinExistence type="predicted"/>
<evidence type="ECO:0000259" key="1">
    <source>
        <dbReference type="Pfam" id="PF13392"/>
    </source>
</evidence>
<gene>
    <name evidence="2" type="ORF">LCGC14_1003160</name>
</gene>
<dbReference type="SUPFAM" id="SSF54060">
    <property type="entry name" value="His-Me finger endonucleases"/>
    <property type="match status" value="1"/>
</dbReference>
<protein>
    <recommendedName>
        <fullName evidence="1">HNH nuclease domain-containing protein</fullName>
    </recommendedName>
</protein>
<reference evidence="2" key="1">
    <citation type="journal article" date="2015" name="Nature">
        <title>Complex archaea that bridge the gap between prokaryotes and eukaryotes.</title>
        <authorList>
            <person name="Spang A."/>
            <person name="Saw J.H."/>
            <person name="Jorgensen S.L."/>
            <person name="Zaremba-Niedzwiedzka K."/>
            <person name="Martijn J."/>
            <person name="Lind A.E."/>
            <person name="van Eijk R."/>
            <person name="Schleper C."/>
            <person name="Guy L."/>
            <person name="Ettema T.J."/>
        </authorList>
    </citation>
    <scope>NUCLEOTIDE SEQUENCE</scope>
</reference>
<dbReference type="Gene3D" id="3.90.75.20">
    <property type="match status" value="1"/>
</dbReference>
<sequence>MCPLWPPLATTREGQAYHLPQVQESLLGQGTERPVTELKWFSDSGGYLSATVNGVRVRQHRWVMEKHLRRKLERREIVHHVNHDGHDNRIENLEVMTQSEHIRLHTVGKSRSEETKKKLTEMMRQRHTDGLYAKNKGRPLNISDEERRLRSERNRARFTGKRRVKRNGVYVWLL</sequence>
<dbReference type="InterPro" id="IPR044925">
    <property type="entry name" value="His-Me_finger_sf"/>
</dbReference>
<name>A0A0F9QKZ6_9ZZZZ</name>
<evidence type="ECO:0000313" key="2">
    <source>
        <dbReference type="EMBL" id="KKN13766.1"/>
    </source>
</evidence>
<organism evidence="2">
    <name type="scientific">marine sediment metagenome</name>
    <dbReference type="NCBI Taxonomy" id="412755"/>
    <lineage>
        <taxon>unclassified sequences</taxon>
        <taxon>metagenomes</taxon>
        <taxon>ecological metagenomes</taxon>
    </lineage>
</organism>